<evidence type="ECO:0000256" key="5">
    <source>
        <dbReference type="ARBA" id="ARBA00022840"/>
    </source>
</evidence>
<feature type="non-terminal residue" evidence="14">
    <location>
        <position position="493"/>
    </location>
</feature>
<evidence type="ECO:0000256" key="10">
    <source>
        <dbReference type="PROSITE-ProRule" id="PRU00560"/>
    </source>
</evidence>
<dbReference type="Gene3D" id="1.10.10.160">
    <property type="match status" value="1"/>
</dbReference>
<dbReference type="InterPro" id="IPR013986">
    <property type="entry name" value="DExx_box_DNA_helicase_dom_sf"/>
</dbReference>
<evidence type="ECO:0000313" key="15">
    <source>
        <dbReference type="Proteomes" id="UP000033865"/>
    </source>
</evidence>
<feature type="domain" description="UvrD-like helicase C-terminal" evidence="13">
    <location>
        <begin position="280"/>
        <end position="493"/>
    </location>
</feature>
<evidence type="ECO:0000256" key="11">
    <source>
        <dbReference type="SAM" id="Coils"/>
    </source>
</evidence>
<evidence type="ECO:0000259" key="12">
    <source>
        <dbReference type="PROSITE" id="PS51198"/>
    </source>
</evidence>
<evidence type="ECO:0000256" key="6">
    <source>
        <dbReference type="ARBA" id="ARBA00023235"/>
    </source>
</evidence>
<dbReference type="PROSITE" id="PS51198">
    <property type="entry name" value="UVRD_HELICASE_ATP_BIND"/>
    <property type="match status" value="1"/>
</dbReference>
<dbReference type="InterPro" id="IPR000212">
    <property type="entry name" value="DNA_helicase_UvrD/REP"/>
</dbReference>
<dbReference type="Pfam" id="PF00580">
    <property type="entry name" value="UvrD-helicase"/>
    <property type="match status" value="1"/>
</dbReference>
<evidence type="ECO:0000256" key="8">
    <source>
        <dbReference type="ARBA" id="ARBA00034808"/>
    </source>
</evidence>
<gene>
    <name evidence="14" type="ORF">UY82_C0012G0007</name>
</gene>
<sequence>MIVAGAGTGKTTVITRRIAWLIEQGLVKSSEILALTFTEKAAGEMEERVDRLLPMGYLDLSVHTFHAFCERVLREHGMEIGLARDFRILTEIDAWLLARSRFDAFRLDHYRPLGNPTRHLRDLLRHFASLKEEGVWPEDYRTFVEALNPSPEGVNENNRLKELARAYATYEAILHEANALDFGGLILYTLKLFKERPVVLETLRRRYRHILVDEFQDTNTSQYELVKLLAEPERNLTVVGDDDQSIYRFRGASIANILVFDEQYPDAKHVVLTTNYRSHQEILDAAYGFIQHNNPARLEVKTGLLKKLSAQKKTGGFVEHVHYGSLEEEARGVLDAILEARKKDPTLAWKDVGILVRANDHAAPFVELFETRGVPYQFLAMRGLYVKPVVLDMTAWLCIINNPFDSVSVYRVLSHPMWKMETRDLERLSHAAVKQGKSLLGLNLDLIDQQYILETPDLNEALKRINFFLTRELEILEAEKKVAKETKKQLGKM</sequence>
<keyword evidence="11" id="KW-0175">Coiled coil</keyword>
<reference evidence="14 15" key="1">
    <citation type="journal article" date="2015" name="Nature">
        <title>rRNA introns, odd ribosomes, and small enigmatic genomes across a large radiation of phyla.</title>
        <authorList>
            <person name="Brown C.T."/>
            <person name="Hug L.A."/>
            <person name="Thomas B.C."/>
            <person name="Sharon I."/>
            <person name="Castelle C.J."/>
            <person name="Singh A."/>
            <person name="Wilkins M.J."/>
            <person name="Williams K.H."/>
            <person name="Banfield J.F."/>
        </authorList>
    </citation>
    <scope>NUCLEOTIDE SEQUENCE [LARGE SCALE GENOMIC DNA]</scope>
</reference>
<feature type="coiled-coil region" evidence="11">
    <location>
        <begin position="459"/>
        <end position="493"/>
    </location>
</feature>
<dbReference type="Proteomes" id="UP000033865">
    <property type="component" value="Unassembled WGS sequence"/>
</dbReference>
<keyword evidence="2 10" id="KW-0547">Nucleotide-binding</keyword>
<dbReference type="GO" id="GO:0003677">
    <property type="term" value="F:DNA binding"/>
    <property type="evidence" value="ECO:0007669"/>
    <property type="project" value="InterPro"/>
</dbReference>
<dbReference type="CDD" id="cd17932">
    <property type="entry name" value="DEXQc_UvrD"/>
    <property type="match status" value="1"/>
</dbReference>
<comment type="catalytic activity">
    <reaction evidence="9">
        <text>ATP + H2O = ADP + phosphate + H(+)</text>
        <dbReference type="Rhea" id="RHEA:13065"/>
        <dbReference type="ChEBI" id="CHEBI:15377"/>
        <dbReference type="ChEBI" id="CHEBI:15378"/>
        <dbReference type="ChEBI" id="CHEBI:30616"/>
        <dbReference type="ChEBI" id="CHEBI:43474"/>
        <dbReference type="ChEBI" id="CHEBI:456216"/>
        <dbReference type="EC" id="5.6.2.4"/>
    </reaction>
</comment>
<dbReference type="GO" id="GO:0000725">
    <property type="term" value="P:recombinational repair"/>
    <property type="evidence" value="ECO:0007669"/>
    <property type="project" value="TreeGrafter"/>
</dbReference>
<feature type="domain" description="UvrD-like helicase ATP-binding" evidence="12">
    <location>
        <begin position="1"/>
        <end position="279"/>
    </location>
</feature>
<dbReference type="GO" id="GO:0033202">
    <property type="term" value="C:DNA helicase complex"/>
    <property type="evidence" value="ECO:0007669"/>
    <property type="project" value="TreeGrafter"/>
</dbReference>
<evidence type="ECO:0000256" key="2">
    <source>
        <dbReference type="ARBA" id="ARBA00022741"/>
    </source>
</evidence>
<dbReference type="GO" id="GO:0005524">
    <property type="term" value="F:ATP binding"/>
    <property type="evidence" value="ECO:0007669"/>
    <property type="project" value="UniProtKB-UniRule"/>
</dbReference>
<accession>A0A0G1Y008</accession>
<dbReference type="InterPro" id="IPR027417">
    <property type="entry name" value="P-loop_NTPase"/>
</dbReference>
<dbReference type="EC" id="5.6.2.4" evidence="8"/>
<keyword evidence="3 10" id="KW-0378">Hydrolase</keyword>
<evidence type="ECO:0000256" key="9">
    <source>
        <dbReference type="ARBA" id="ARBA00048988"/>
    </source>
</evidence>
<evidence type="ECO:0000313" key="14">
    <source>
        <dbReference type="EMBL" id="KKW36768.1"/>
    </source>
</evidence>
<evidence type="ECO:0000256" key="3">
    <source>
        <dbReference type="ARBA" id="ARBA00022801"/>
    </source>
</evidence>
<name>A0A0G1Y008_9BACT</name>
<dbReference type="Gene3D" id="1.10.486.10">
    <property type="entry name" value="PCRA, domain 4"/>
    <property type="match status" value="1"/>
</dbReference>
<proteinExistence type="inferred from homology"/>
<dbReference type="GO" id="GO:0016787">
    <property type="term" value="F:hydrolase activity"/>
    <property type="evidence" value="ECO:0007669"/>
    <property type="project" value="UniProtKB-UniRule"/>
</dbReference>
<dbReference type="InterPro" id="IPR014017">
    <property type="entry name" value="DNA_helicase_UvrD-like_C"/>
</dbReference>
<dbReference type="InterPro" id="IPR014016">
    <property type="entry name" value="UvrD-like_ATP-bd"/>
</dbReference>
<dbReference type="AlphaFoldDB" id="A0A0G1Y008"/>
<keyword evidence="5 10" id="KW-0067">ATP-binding</keyword>
<evidence type="ECO:0000259" key="13">
    <source>
        <dbReference type="PROSITE" id="PS51217"/>
    </source>
</evidence>
<dbReference type="SUPFAM" id="SSF52540">
    <property type="entry name" value="P-loop containing nucleoside triphosphate hydrolases"/>
    <property type="match status" value="1"/>
</dbReference>
<organism evidence="14 15">
    <name type="scientific">Candidatus Uhrbacteria bacterium GW2011_GWC2_53_7</name>
    <dbReference type="NCBI Taxonomy" id="1618986"/>
    <lineage>
        <taxon>Bacteria</taxon>
        <taxon>Candidatus Uhriibacteriota</taxon>
    </lineage>
</organism>
<evidence type="ECO:0000256" key="4">
    <source>
        <dbReference type="ARBA" id="ARBA00022806"/>
    </source>
</evidence>
<evidence type="ECO:0000256" key="7">
    <source>
        <dbReference type="ARBA" id="ARBA00034617"/>
    </source>
</evidence>
<comment type="caution">
    <text evidence="14">The sequence shown here is derived from an EMBL/GenBank/DDBJ whole genome shotgun (WGS) entry which is preliminary data.</text>
</comment>
<comment type="catalytic activity">
    <reaction evidence="7">
        <text>Couples ATP hydrolysis with the unwinding of duplex DNA by translocating in the 3'-5' direction.</text>
        <dbReference type="EC" id="5.6.2.4"/>
    </reaction>
</comment>
<comment type="similarity">
    <text evidence="1">Belongs to the helicase family. UvrD subfamily.</text>
</comment>
<keyword evidence="6" id="KW-0413">Isomerase</keyword>
<dbReference type="Gene3D" id="3.40.50.300">
    <property type="entry name" value="P-loop containing nucleotide triphosphate hydrolases"/>
    <property type="match status" value="2"/>
</dbReference>
<feature type="binding site" evidence="10">
    <location>
        <begin position="4"/>
        <end position="11"/>
    </location>
    <ligand>
        <name>ATP</name>
        <dbReference type="ChEBI" id="CHEBI:30616"/>
    </ligand>
</feature>
<dbReference type="PROSITE" id="PS51217">
    <property type="entry name" value="UVRD_HELICASE_CTER"/>
    <property type="match status" value="1"/>
</dbReference>
<dbReference type="Pfam" id="PF13361">
    <property type="entry name" value="UvrD_C"/>
    <property type="match status" value="1"/>
</dbReference>
<dbReference type="GO" id="GO:0005829">
    <property type="term" value="C:cytosol"/>
    <property type="evidence" value="ECO:0007669"/>
    <property type="project" value="TreeGrafter"/>
</dbReference>
<dbReference type="GO" id="GO:0043138">
    <property type="term" value="F:3'-5' DNA helicase activity"/>
    <property type="evidence" value="ECO:0007669"/>
    <property type="project" value="UniProtKB-EC"/>
</dbReference>
<dbReference type="PANTHER" id="PTHR11070">
    <property type="entry name" value="UVRD / RECB / PCRA DNA HELICASE FAMILY MEMBER"/>
    <property type="match status" value="1"/>
</dbReference>
<protein>
    <recommendedName>
        <fullName evidence="8">DNA 3'-5' helicase</fullName>
        <ecNumber evidence="8">5.6.2.4</ecNumber>
    </recommendedName>
</protein>
<keyword evidence="4 10" id="KW-0347">Helicase</keyword>
<evidence type="ECO:0000256" key="1">
    <source>
        <dbReference type="ARBA" id="ARBA00009922"/>
    </source>
</evidence>
<dbReference type="EMBL" id="LCRN01000012">
    <property type="protein sequence ID" value="KKW36768.1"/>
    <property type="molecule type" value="Genomic_DNA"/>
</dbReference>
<dbReference type="PANTHER" id="PTHR11070:SF55">
    <property type="entry name" value="DNA 3'-5' HELICASE"/>
    <property type="match status" value="1"/>
</dbReference>